<evidence type="ECO:0000313" key="2">
    <source>
        <dbReference type="EMBL" id="RKO91648.1"/>
    </source>
</evidence>
<feature type="compositionally biased region" description="Basic and acidic residues" evidence="1">
    <location>
        <begin position="11"/>
        <end position="22"/>
    </location>
</feature>
<feature type="region of interest" description="Disordered" evidence="1">
    <location>
        <begin position="181"/>
        <end position="201"/>
    </location>
</feature>
<sequence>MIINRASLPVKDGKEQRDERRPQSAPYPGDPGNPLSGGNSAATNHDRRGAGLRLVIFKAIARAALTFGVQLPSNDNQGLNDRRCCGRMRGEKTTKRRVVPTEGCWPGPHSLHGAAVETAAQGCFDEWACATARRGRHKAISRPTEDCTARLRRLRGVDPRPRGRLRAAIWVADAASVRSRASLSNQDEPNFRSPQAGHSYEKEVPRTALDEVITRAQGEDEVDYGLYRICRLKFARCSPADPSMRDTTVLTVEDVRASLLASAFGGVKAPKRIEEQTIPPPLPSERIPLRLLRGSEAPVTVLRSSTSDCGQSAIFATPVAEIDGVTPPASRMKEKEFVDAGI</sequence>
<gene>
    <name evidence="2" type="ORF">BDK51DRAFT_39320</name>
</gene>
<dbReference type="AlphaFoldDB" id="A0A4P9WJG9"/>
<evidence type="ECO:0000313" key="3">
    <source>
        <dbReference type="Proteomes" id="UP000269721"/>
    </source>
</evidence>
<dbReference type="Proteomes" id="UP000269721">
    <property type="component" value="Unassembled WGS sequence"/>
</dbReference>
<protein>
    <submittedName>
        <fullName evidence="2">Uncharacterized protein</fullName>
    </submittedName>
</protein>
<accession>A0A4P9WJG9</accession>
<proteinExistence type="predicted"/>
<evidence type="ECO:0000256" key="1">
    <source>
        <dbReference type="SAM" id="MobiDB-lite"/>
    </source>
</evidence>
<keyword evidence="3" id="KW-1185">Reference proteome</keyword>
<feature type="region of interest" description="Disordered" evidence="1">
    <location>
        <begin position="1"/>
        <end position="45"/>
    </location>
</feature>
<dbReference type="EMBL" id="KZ994967">
    <property type="protein sequence ID" value="RKO91648.1"/>
    <property type="molecule type" value="Genomic_DNA"/>
</dbReference>
<reference evidence="3" key="1">
    <citation type="journal article" date="2018" name="Nat. Microbiol.">
        <title>Leveraging single-cell genomics to expand the fungal tree of life.</title>
        <authorList>
            <person name="Ahrendt S.R."/>
            <person name="Quandt C.A."/>
            <person name="Ciobanu D."/>
            <person name="Clum A."/>
            <person name="Salamov A."/>
            <person name="Andreopoulos B."/>
            <person name="Cheng J.F."/>
            <person name="Woyke T."/>
            <person name="Pelin A."/>
            <person name="Henrissat B."/>
            <person name="Reynolds N.K."/>
            <person name="Benny G.L."/>
            <person name="Smith M.E."/>
            <person name="James T.Y."/>
            <person name="Grigoriev I.V."/>
        </authorList>
    </citation>
    <scope>NUCLEOTIDE SEQUENCE [LARGE SCALE GENOMIC DNA]</scope>
</reference>
<organism evidence="2 3">
    <name type="scientific">Blyttiomyces helicus</name>
    <dbReference type="NCBI Taxonomy" id="388810"/>
    <lineage>
        <taxon>Eukaryota</taxon>
        <taxon>Fungi</taxon>
        <taxon>Fungi incertae sedis</taxon>
        <taxon>Chytridiomycota</taxon>
        <taxon>Chytridiomycota incertae sedis</taxon>
        <taxon>Chytridiomycetes</taxon>
        <taxon>Chytridiomycetes incertae sedis</taxon>
        <taxon>Blyttiomyces</taxon>
    </lineage>
</organism>
<name>A0A4P9WJG9_9FUNG</name>